<reference evidence="1 2" key="1">
    <citation type="submission" date="2024-01" db="EMBL/GenBank/DDBJ databases">
        <title>A draft genome for a cacao thread blight-causing isolate of Paramarasmius palmivorus.</title>
        <authorList>
            <person name="Baruah I.K."/>
            <person name="Bukari Y."/>
            <person name="Amoako-Attah I."/>
            <person name="Meinhardt L.W."/>
            <person name="Bailey B.A."/>
            <person name="Cohen S.P."/>
        </authorList>
    </citation>
    <scope>NUCLEOTIDE SEQUENCE [LARGE SCALE GENOMIC DNA]</scope>
    <source>
        <strain evidence="1 2">GH-12</strain>
    </source>
</reference>
<dbReference type="EMBL" id="JAYKXP010000034">
    <property type="protein sequence ID" value="KAK7041485.1"/>
    <property type="molecule type" value="Genomic_DNA"/>
</dbReference>
<comment type="caution">
    <text evidence="1">The sequence shown here is derived from an EMBL/GenBank/DDBJ whole genome shotgun (WGS) entry which is preliminary data.</text>
</comment>
<dbReference type="Proteomes" id="UP001383192">
    <property type="component" value="Unassembled WGS sequence"/>
</dbReference>
<accession>A0AAW0CR27</accession>
<proteinExistence type="predicted"/>
<dbReference type="AlphaFoldDB" id="A0AAW0CR27"/>
<gene>
    <name evidence="1" type="ORF">VNI00_009353</name>
</gene>
<organism evidence="1 2">
    <name type="scientific">Paramarasmius palmivorus</name>
    <dbReference type="NCBI Taxonomy" id="297713"/>
    <lineage>
        <taxon>Eukaryota</taxon>
        <taxon>Fungi</taxon>
        <taxon>Dikarya</taxon>
        <taxon>Basidiomycota</taxon>
        <taxon>Agaricomycotina</taxon>
        <taxon>Agaricomycetes</taxon>
        <taxon>Agaricomycetidae</taxon>
        <taxon>Agaricales</taxon>
        <taxon>Marasmiineae</taxon>
        <taxon>Marasmiaceae</taxon>
        <taxon>Paramarasmius</taxon>
    </lineage>
</organism>
<keyword evidence="2" id="KW-1185">Reference proteome</keyword>
<evidence type="ECO:0000313" key="1">
    <source>
        <dbReference type="EMBL" id="KAK7041485.1"/>
    </source>
</evidence>
<sequence>MLKISSLDLFLSHGSEIGFFLEPTHFTSAFLSSGYEQQPTLTLLSIVLLFNVYVEGTSEFQEADYFDYAVENYSRLAFSGSHPKVVLYTIQANVLLCYYLLLKGRALDGKVHLRRLLDMSPEEARSYSLSCNNLNALLARFNSELRSPESAKALPVQRRLLVIHLLSKVASIQLHYAFVSANANSQAQVLSIARSILEMLKGLDLKAFMLIDPIVAVCASLRIVEAQD</sequence>
<protein>
    <submittedName>
        <fullName evidence="1">Uncharacterized protein</fullName>
    </submittedName>
</protein>
<evidence type="ECO:0000313" key="2">
    <source>
        <dbReference type="Proteomes" id="UP001383192"/>
    </source>
</evidence>
<name>A0AAW0CR27_9AGAR</name>